<name>A0AAV2ZQI6_PYXAD</name>
<evidence type="ECO:0000313" key="2">
    <source>
        <dbReference type="Proteomes" id="UP001181693"/>
    </source>
</evidence>
<gene>
    <name evidence="1" type="ORF">GDO54_014747</name>
</gene>
<keyword evidence="2" id="KW-1185">Reference proteome</keyword>
<dbReference type="EMBL" id="DYDO01000008">
    <property type="protein sequence ID" value="DBA18851.1"/>
    <property type="molecule type" value="Genomic_DNA"/>
</dbReference>
<accession>A0AAV2ZQI6</accession>
<evidence type="ECO:0000313" key="1">
    <source>
        <dbReference type="EMBL" id="DBA18851.1"/>
    </source>
</evidence>
<organism evidence="1 2">
    <name type="scientific">Pyxicephalus adspersus</name>
    <name type="common">African bullfrog</name>
    <dbReference type="NCBI Taxonomy" id="30357"/>
    <lineage>
        <taxon>Eukaryota</taxon>
        <taxon>Metazoa</taxon>
        <taxon>Chordata</taxon>
        <taxon>Craniata</taxon>
        <taxon>Vertebrata</taxon>
        <taxon>Euteleostomi</taxon>
        <taxon>Amphibia</taxon>
        <taxon>Batrachia</taxon>
        <taxon>Anura</taxon>
        <taxon>Neobatrachia</taxon>
        <taxon>Ranoidea</taxon>
        <taxon>Pyxicephalidae</taxon>
        <taxon>Pyxicephalinae</taxon>
        <taxon>Pyxicephalus</taxon>
    </lineage>
</organism>
<dbReference type="AlphaFoldDB" id="A0AAV2ZQI6"/>
<dbReference type="Proteomes" id="UP001181693">
    <property type="component" value="Unassembled WGS sequence"/>
</dbReference>
<reference evidence="1" key="1">
    <citation type="thesis" date="2020" institute="ProQuest LLC" country="789 East Eisenhower Parkway, Ann Arbor, MI, USA">
        <title>Comparative Genomics and Chromosome Evolution.</title>
        <authorList>
            <person name="Mudd A.B."/>
        </authorList>
    </citation>
    <scope>NUCLEOTIDE SEQUENCE</scope>
    <source>
        <strain evidence="1">1538</strain>
        <tissue evidence="1">Blood</tissue>
    </source>
</reference>
<proteinExistence type="predicted"/>
<protein>
    <submittedName>
        <fullName evidence="1">Uncharacterized protein</fullName>
    </submittedName>
</protein>
<sequence length="75" mass="8702">MGAALEQRIVGMWSYRSRLKKRPFDLPPPNYSPHLTITLTLYHPAHSSVLFMEDFVPLEMKLEPTHPEEGLQLEI</sequence>
<comment type="caution">
    <text evidence="1">The sequence shown here is derived from an EMBL/GenBank/DDBJ whole genome shotgun (WGS) entry which is preliminary data.</text>
</comment>